<gene>
    <name evidence="2" type="ORF">B0T16DRAFT_421544</name>
</gene>
<feature type="compositionally biased region" description="Basic residues" evidence="1">
    <location>
        <begin position="224"/>
        <end position="239"/>
    </location>
</feature>
<dbReference type="InterPro" id="IPR018555">
    <property type="entry name" value="C630.06c-like"/>
</dbReference>
<dbReference type="EMBL" id="JAULSV010000007">
    <property type="protein sequence ID" value="KAK0638675.1"/>
    <property type="molecule type" value="Genomic_DNA"/>
</dbReference>
<evidence type="ECO:0000313" key="3">
    <source>
        <dbReference type="Proteomes" id="UP001174936"/>
    </source>
</evidence>
<evidence type="ECO:0000313" key="2">
    <source>
        <dbReference type="EMBL" id="KAK0638675.1"/>
    </source>
</evidence>
<accession>A0AA40CHP5</accession>
<keyword evidence="3" id="KW-1185">Reference proteome</keyword>
<protein>
    <submittedName>
        <fullName evidence="2">Uncharacterized protein</fullName>
    </submittedName>
</protein>
<proteinExistence type="predicted"/>
<feature type="region of interest" description="Disordered" evidence="1">
    <location>
        <begin position="166"/>
        <end position="267"/>
    </location>
</feature>
<feature type="compositionally biased region" description="Basic and acidic residues" evidence="1">
    <location>
        <begin position="202"/>
        <end position="223"/>
    </location>
</feature>
<dbReference type="AlphaFoldDB" id="A0AA40CHP5"/>
<comment type="caution">
    <text evidence="2">The sequence shown here is derived from an EMBL/GenBank/DDBJ whole genome shotgun (WGS) entry which is preliminary data.</text>
</comment>
<feature type="compositionally biased region" description="Basic residues" evidence="1">
    <location>
        <begin position="189"/>
        <end position="201"/>
    </location>
</feature>
<dbReference type="Pfam" id="PF09428">
    <property type="entry name" value="DUF2011"/>
    <property type="match status" value="1"/>
</dbReference>
<feature type="compositionally biased region" description="Polar residues" evidence="1">
    <location>
        <begin position="15"/>
        <end position="24"/>
    </location>
</feature>
<sequence length="267" mass="29930">MFEIPDAKRVRRQDLYNSLSSRSPSPDGDESNPNSAAQLRAKLNAQLSNLLAVNLTTDNDVDITVHEDGDEQPPADEEEFEFRLFSTSAPSQKIVLAADDVKHEGPALSQRPLSFYVRGELTEEEKERFRAAAVSAGGVIAEARRRAWGLEVPWRVTRIVVSMGRTKGGVGPQVKGGDEAKGEDGEKGKRNRPGKKRRIKLRIKEKAKKEEESKKLSKEEHLKEKKKRLNRERKLKRKQKEREQKAASKGGVEAKDGEEPPSEPDSE</sequence>
<feature type="compositionally biased region" description="Basic and acidic residues" evidence="1">
    <location>
        <begin position="176"/>
        <end position="188"/>
    </location>
</feature>
<organism evidence="2 3">
    <name type="scientific">Cercophora newfieldiana</name>
    <dbReference type="NCBI Taxonomy" id="92897"/>
    <lineage>
        <taxon>Eukaryota</taxon>
        <taxon>Fungi</taxon>
        <taxon>Dikarya</taxon>
        <taxon>Ascomycota</taxon>
        <taxon>Pezizomycotina</taxon>
        <taxon>Sordariomycetes</taxon>
        <taxon>Sordariomycetidae</taxon>
        <taxon>Sordariales</taxon>
        <taxon>Lasiosphaeriaceae</taxon>
        <taxon>Cercophora</taxon>
    </lineage>
</organism>
<feature type="compositionally biased region" description="Basic and acidic residues" evidence="1">
    <location>
        <begin position="1"/>
        <end position="14"/>
    </location>
</feature>
<feature type="region of interest" description="Disordered" evidence="1">
    <location>
        <begin position="1"/>
        <end position="36"/>
    </location>
</feature>
<evidence type="ECO:0000256" key="1">
    <source>
        <dbReference type="SAM" id="MobiDB-lite"/>
    </source>
</evidence>
<name>A0AA40CHP5_9PEZI</name>
<dbReference type="Proteomes" id="UP001174936">
    <property type="component" value="Unassembled WGS sequence"/>
</dbReference>
<reference evidence="2" key="1">
    <citation type="submission" date="2023-06" db="EMBL/GenBank/DDBJ databases">
        <title>Genome-scale phylogeny and comparative genomics of the fungal order Sordariales.</title>
        <authorList>
            <consortium name="Lawrence Berkeley National Laboratory"/>
            <person name="Hensen N."/>
            <person name="Bonometti L."/>
            <person name="Westerberg I."/>
            <person name="Brannstrom I.O."/>
            <person name="Guillou S."/>
            <person name="Cros-Aarteil S."/>
            <person name="Calhoun S."/>
            <person name="Haridas S."/>
            <person name="Kuo A."/>
            <person name="Mondo S."/>
            <person name="Pangilinan J."/>
            <person name="Riley R."/>
            <person name="Labutti K."/>
            <person name="Andreopoulos B."/>
            <person name="Lipzen A."/>
            <person name="Chen C."/>
            <person name="Yanf M."/>
            <person name="Daum C."/>
            <person name="Ng V."/>
            <person name="Clum A."/>
            <person name="Steindorff A."/>
            <person name="Ohm R."/>
            <person name="Martin F."/>
            <person name="Silar P."/>
            <person name="Natvig D."/>
            <person name="Lalanne C."/>
            <person name="Gautier V."/>
            <person name="Ament-Velasquez S.L."/>
            <person name="Kruys A."/>
            <person name="Hutchinson M.I."/>
            <person name="Powell A.J."/>
            <person name="Barry K."/>
            <person name="Miller A.N."/>
            <person name="Grigoriev I.V."/>
            <person name="Debuchy R."/>
            <person name="Gladieux P."/>
            <person name="Thoren M.H."/>
            <person name="Johannesson H."/>
        </authorList>
    </citation>
    <scope>NUCLEOTIDE SEQUENCE</scope>
    <source>
        <strain evidence="2">SMH2532-1</strain>
    </source>
</reference>
<feature type="compositionally biased region" description="Basic and acidic residues" evidence="1">
    <location>
        <begin position="240"/>
        <end position="258"/>
    </location>
</feature>